<dbReference type="PANTHER" id="PTHR46564">
    <property type="entry name" value="TRANSPOSASE"/>
    <property type="match status" value="1"/>
</dbReference>
<accession>A0A0C2NF59</accession>
<sequence>MTKRVVVIMDYMRFHKASTIMECFTRNGHEICFAPPYSPFLNPVQQVFSKLKEYVKSNKAENEEQLLKHMEDGFATITRLDCDGYYCRMKTYVGRSINNETIED</sequence>
<dbReference type="EMBL" id="JWZT01001161">
    <property type="protein sequence ID" value="KII72622.1"/>
    <property type="molecule type" value="Genomic_DNA"/>
</dbReference>
<evidence type="ECO:0000313" key="2">
    <source>
        <dbReference type="EMBL" id="KII72622.1"/>
    </source>
</evidence>
<dbReference type="InterPro" id="IPR038717">
    <property type="entry name" value="Tc1-like_DDE_dom"/>
</dbReference>
<feature type="domain" description="Tc1-like transposase DDE" evidence="1">
    <location>
        <begin position="4"/>
        <end position="66"/>
    </location>
</feature>
<dbReference type="GO" id="GO:0003676">
    <property type="term" value="F:nucleic acid binding"/>
    <property type="evidence" value="ECO:0007669"/>
    <property type="project" value="InterPro"/>
</dbReference>
<dbReference type="Gene3D" id="3.30.420.10">
    <property type="entry name" value="Ribonuclease H-like superfamily/Ribonuclease H"/>
    <property type="match status" value="1"/>
</dbReference>
<dbReference type="InterPro" id="IPR036397">
    <property type="entry name" value="RNaseH_sf"/>
</dbReference>
<reference evidence="2 3" key="1">
    <citation type="journal article" date="2014" name="Genome Biol. Evol.">
        <title>The genome of the myxosporean Thelohanellus kitauei shows adaptations to nutrient acquisition within its fish host.</title>
        <authorList>
            <person name="Yang Y."/>
            <person name="Xiong J."/>
            <person name="Zhou Z."/>
            <person name="Huo F."/>
            <person name="Miao W."/>
            <person name="Ran C."/>
            <person name="Liu Y."/>
            <person name="Zhang J."/>
            <person name="Feng J."/>
            <person name="Wang M."/>
            <person name="Wang M."/>
            <person name="Wang L."/>
            <person name="Yao B."/>
        </authorList>
    </citation>
    <scope>NUCLEOTIDE SEQUENCE [LARGE SCALE GENOMIC DNA]</scope>
    <source>
        <strain evidence="2">Wuqing</strain>
    </source>
</reference>
<organism evidence="2 3">
    <name type="scientific">Thelohanellus kitauei</name>
    <name type="common">Myxosporean</name>
    <dbReference type="NCBI Taxonomy" id="669202"/>
    <lineage>
        <taxon>Eukaryota</taxon>
        <taxon>Metazoa</taxon>
        <taxon>Cnidaria</taxon>
        <taxon>Myxozoa</taxon>
        <taxon>Myxosporea</taxon>
        <taxon>Bivalvulida</taxon>
        <taxon>Platysporina</taxon>
        <taxon>Myxobolidae</taxon>
        <taxon>Thelohanellus</taxon>
    </lineage>
</organism>
<dbReference type="PANTHER" id="PTHR46564:SF1">
    <property type="entry name" value="TRANSPOSASE"/>
    <property type="match status" value="1"/>
</dbReference>
<dbReference type="Pfam" id="PF13358">
    <property type="entry name" value="DDE_3"/>
    <property type="match status" value="1"/>
</dbReference>
<dbReference type="Proteomes" id="UP000031668">
    <property type="component" value="Unassembled WGS sequence"/>
</dbReference>
<name>A0A0C2NF59_THEKT</name>
<dbReference type="OrthoDB" id="2266637at2759"/>
<proteinExistence type="predicted"/>
<comment type="caution">
    <text evidence="2">The sequence shown here is derived from an EMBL/GenBank/DDBJ whole genome shotgun (WGS) entry which is preliminary data.</text>
</comment>
<keyword evidence="3" id="KW-1185">Reference proteome</keyword>
<evidence type="ECO:0000313" key="3">
    <source>
        <dbReference type="Proteomes" id="UP000031668"/>
    </source>
</evidence>
<dbReference type="AlphaFoldDB" id="A0A0C2NF59"/>
<evidence type="ECO:0000259" key="1">
    <source>
        <dbReference type="Pfam" id="PF13358"/>
    </source>
</evidence>
<protein>
    <recommendedName>
        <fullName evidence="1">Tc1-like transposase DDE domain-containing protein</fullName>
    </recommendedName>
</protein>
<gene>
    <name evidence="2" type="ORF">RF11_06454</name>
</gene>